<organism evidence="3 4">
    <name type="scientific">Mycobacterium gordonae</name>
    <dbReference type="NCBI Taxonomy" id="1778"/>
    <lineage>
        <taxon>Bacteria</taxon>
        <taxon>Bacillati</taxon>
        <taxon>Actinomycetota</taxon>
        <taxon>Actinomycetes</taxon>
        <taxon>Mycobacteriales</taxon>
        <taxon>Mycobacteriaceae</taxon>
        <taxon>Mycobacterium</taxon>
    </lineage>
</organism>
<sequence>MILWSNNSDALNHGDHRSGRHEHHHMGSMPSTSSTPSPSTASWGWLEFGAIAVSVLGLAWWLVRRTKASSLIAAAGLATFAASPIARTWATQSHLIAMVALEILLVFAPLLAVRAVPMPVETQRASPRRGTATVFAIGPGLLYGSLLIVVHVPAVHHRAAERGVVPIWVATLALLIGVAYWAAVLRTGGMVTLAVRRSILIGAQEVAAFIGLLSLFGAWGAMAHKSPLDLSSTVDQRLGGLFMMVTCGVVAIPIAAKLRLSPAETGDQRSKTRMAAMRLSAHQFVPRSRSPRAAIMGDDVWDV</sequence>
<feature type="transmembrane region" description="Helical" evidence="2">
    <location>
        <begin position="70"/>
        <end position="89"/>
    </location>
</feature>
<feature type="transmembrane region" description="Helical" evidence="2">
    <location>
        <begin position="199"/>
        <end position="221"/>
    </location>
</feature>
<keyword evidence="4" id="KW-1185">Reference proteome</keyword>
<evidence type="ECO:0008006" key="5">
    <source>
        <dbReference type="Google" id="ProtNLM"/>
    </source>
</evidence>
<protein>
    <recommendedName>
        <fullName evidence="5">Cytochrome c oxidase assembly protein</fullName>
    </recommendedName>
</protein>
<feature type="transmembrane region" description="Helical" evidence="2">
    <location>
        <begin position="167"/>
        <end position="187"/>
    </location>
</feature>
<feature type="transmembrane region" description="Helical" evidence="2">
    <location>
        <begin position="241"/>
        <end position="260"/>
    </location>
</feature>
<dbReference type="AlphaFoldDB" id="A0A1X1X648"/>
<keyword evidence="2" id="KW-0472">Membrane</keyword>
<proteinExistence type="predicted"/>
<feature type="transmembrane region" description="Helical" evidence="2">
    <location>
        <begin position="134"/>
        <end position="155"/>
    </location>
</feature>
<evidence type="ECO:0000256" key="1">
    <source>
        <dbReference type="SAM" id="MobiDB-lite"/>
    </source>
</evidence>
<evidence type="ECO:0000313" key="4">
    <source>
        <dbReference type="Proteomes" id="UP000193928"/>
    </source>
</evidence>
<keyword evidence="2" id="KW-1133">Transmembrane helix</keyword>
<name>A0A1X1X648_MYCGO</name>
<accession>A0A1X1X648</accession>
<keyword evidence="2" id="KW-0812">Transmembrane</keyword>
<gene>
    <name evidence="3" type="ORF">AWC08_16815</name>
</gene>
<evidence type="ECO:0000313" key="3">
    <source>
        <dbReference type="EMBL" id="ORV94342.1"/>
    </source>
</evidence>
<reference evidence="3 4" key="1">
    <citation type="submission" date="2016-01" db="EMBL/GenBank/DDBJ databases">
        <title>The new phylogeny of the genus Mycobacterium.</title>
        <authorList>
            <person name="Tarcisio F."/>
            <person name="Conor M."/>
            <person name="Antonella G."/>
            <person name="Elisabetta G."/>
            <person name="Giulia F.S."/>
            <person name="Sara T."/>
            <person name="Anna F."/>
            <person name="Clotilde B."/>
            <person name="Roberto B."/>
            <person name="Veronica D.S."/>
            <person name="Fabio R."/>
            <person name="Monica P."/>
            <person name="Olivier J."/>
            <person name="Enrico T."/>
            <person name="Nicola S."/>
        </authorList>
    </citation>
    <scope>NUCLEOTIDE SEQUENCE [LARGE SCALE GENOMIC DNA]</scope>
    <source>
        <strain evidence="3 4">DSM 44160</strain>
    </source>
</reference>
<feature type="region of interest" description="Disordered" evidence="1">
    <location>
        <begin position="1"/>
        <end position="36"/>
    </location>
</feature>
<feature type="compositionally biased region" description="Polar residues" evidence="1">
    <location>
        <begin position="1"/>
        <end position="10"/>
    </location>
</feature>
<evidence type="ECO:0000256" key="2">
    <source>
        <dbReference type="SAM" id="Phobius"/>
    </source>
</evidence>
<dbReference type="Proteomes" id="UP000193928">
    <property type="component" value="Unassembled WGS sequence"/>
</dbReference>
<dbReference type="EMBL" id="LQOY01000032">
    <property type="protein sequence ID" value="ORV94342.1"/>
    <property type="molecule type" value="Genomic_DNA"/>
</dbReference>
<feature type="transmembrane region" description="Helical" evidence="2">
    <location>
        <begin position="43"/>
        <end position="63"/>
    </location>
</feature>
<comment type="caution">
    <text evidence="3">The sequence shown here is derived from an EMBL/GenBank/DDBJ whole genome shotgun (WGS) entry which is preliminary data.</text>
</comment>
<feature type="transmembrane region" description="Helical" evidence="2">
    <location>
        <begin position="95"/>
        <end position="113"/>
    </location>
</feature>